<comment type="caution">
    <text evidence="6">The sequence shown here is derived from an EMBL/GenBank/DDBJ whole genome shotgun (WGS) entry which is preliminary data.</text>
</comment>
<feature type="domain" description="HTH tetR-type" evidence="5">
    <location>
        <begin position="10"/>
        <end position="70"/>
    </location>
</feature>
<dbReference type="PROSITE" id="PS50977">
    <property type="entry name" value="HTH_TETR_2"/>
    <property type="match status" value="1"/>
</dbReference>
<evidence type="ECO:0000256" key="2">
    <source>
        <dbReference type="ARBA" id="ARBA00023125"/>
    </source>
</evidence>
<dbReference type="GO" id="GO:0000976">
    <property type="term" value="F:transcription cis-regulatory region binding"/>
    <property type="evidence" value="ECO:0007669"/>
    <property type="project" value="TreeGrafter"/>
</dbReference>
<sequence length="192" mass="21124">MKPRGRPRDTAIDDQVRAATLDLLAEVGRAGTTVEAVAAASGVAKTTIYRRWSGRDDLILGALSVLFQSDDEPTLSDDPRADLGALLGRLREQWADPQFRRLMRRLSSDGSEAPQDYQRFREQLIAQRRGLLLAILGRCVDAGYIRDDVDLRWAADLLVAPVIVAAMTHRDDVTASQLDFSVDIVLRGLAPG</sequence>
<dbReference type="InterPro" id="IPR001647">
    <property type="entry name" value="HTH_TetR"/>
</dbReference>
<dbReference type="AlphaFoldDB" id="A0A848KF53"/>
<dbReference type="SUPFAM" id="SSF48498">
    <property type="entry name" value="Tetracyclin repressor-like, C-terminal domain"/>
    <property type="match status" value="1"/>
</dbReference>
<gene>
    <name evidence="6" type="ORF">FGL95_05940</name>
</gene>
<dbReference type="Pfam" id="PF00440">
    <property type="entry name" value="TetR_N"/>
    <property type="match status" value="1"/>
</dbReference>
<evidence type="ECO:0000313" key="7">
    <source>
        <dbReference type="Proteomes" id="UP000535543"/>
    </source>
</evidence>
<reference evidence="6 7" key="1">
    <citation type="submission" date="2019-05" db="EMBL/GenBank/DDBJ databases">
        <authorList>
            <person name="Lee S.D."/>
        </authorList>
    </citation>
    <scope>NUCLEOTIDE SEQUENCE [LARGE SCALE GENOMIC DNA]</scope>
    <source>
        <strain evidence="6 7">YC2-7</strain>
    </source>
</reference>
<dbReference type="Gene3D" id="1.10.10.60">
    <property type="entry name" value="Homeodomain-like"/>
    <property type="match status" value="1"/>
</dbReference>
<dbReference type="EMBL" id="VCQU01000002">
    <property type="protein sequence ID" value="NMN94577.1"/>
    <property type="molecule type" value="Genomic_DNA"/>
</dbReference>
<proteinExistence type="predicted"/>
<keyword evidence="7" id="KW-1185">Reference proteome</keyword>
<dbReference type="PANTHER" id="PTHR30055">
    <property type="entry name" value="HTH-TYPE TRANSCRIPTIONAL REGULATOR RUTR"/>
    <property type="match status" value="1"/>
</dbReference>
<name>A0A848KF53_9NOCA</name>
<organism evidence="6 7">
    <name type="scientific">Antrihabitans stalactiti</name>
    <dbReference type="NCBI Taxonomy" id="2584121"/>
    <lineage>
        <taxon>Bacteria</taxon>
        <taxon>Bacillati</taxon>
        <taxon>Actinomycetota</taxon>
        <taxon>Actinomycetes</taxon>
        <taxon>Mycobacteriales</taxon>
        <taxon>Nocardiaceae</taxon>
        <taxon>Antrihabitans</taxon>
    </lineage>
</organism>
<dbReference type="Proteomes" id="UP000535543">
    <property type="component" value="Unassembled WGS sequence"/>
</dbReference>
<keyword evidence="2 4" id="KW-0238">DNA-binding</keyword>
<dbReference type="GO" id="GO:0003700">
    <property type="term" value="F:DNA-binding transcription factor activity"/>
    <property type="evidence" value="ECO:0007669"/>
    <property type="project" value="TreeGrafter"/>
</dbReference>
<dbReference type="SUPFAM" id="SSF46689">
    <property type="entry name" value="Homeodomain-like"/>
    <property type="match status" value="1"/>
</dbReference>
<dbReference type="RefSeq" id="WP_169585328.1">
    <property type="nucleotide sequence ID" value="NZ_VCQU01000002.1"/>
</dbReference>
<evidence type="ECO:0000256" key="1">
    <source>
        <dbReference type="ARBA" id="ARBA00023015"/>
    </source>
</evidence>
<dbReference type="Gene3D" id="1.10.357.10">
    <property type="entry name" value="Tetracycline Repressor, domain 2"/>
    <property type="match status" value="1"/>
</dbReference>
<keyword evidence="1" id="KW-0805">Transcription regulation</keyword>
<feature type="DNA-binding region" description="H-T-H motif" evidence="4">
    <location>
        <begin position="33"/>
        <end position="52"/>
    </location>
</feature>
<dbReference type="InterPro" id="IPR009057">
    <property type="entry name" value="Homeodomain-like_sf"/>
</dbReference>
<evidence type="ECO:0000259" key="5">
    <source>
        <dbReference type="PROSITE" id="PS50977"/>
    </source>
</evidence>
<protein>
    <submittedName>
        <fullName evidence="6">TetR/AcrR family transcriptional regulator</fullName>
    </submittedName>
</protein>
<dbReference type="InterPro" id="IPR050109">
    <property type="entry name" value="HTH-type_TetR-like_transc_reg"/>
</dbReference>
<dbReference type="InterPro" id="IPR036271">
    <property type="entry name" value="Tet_transcr_reg_TetR-rel_C_sf"/>
</dbReference>
<dbReference type="Pfam" id="PF16859">
    <property type="entry name" value="TetR_C_11"/>
    <property type="match status" value="1"/>
</dbReference>
<evidence type="ECO:0000256" key="4">
    <source>
        <dbReference type="PROSITE-ProRule" id="PRU00335"/>
    </source>
</evidence>
<keyword evidence="3" id="KW-0804">Transcription</keyword>
<dbReference type="PANTHER" id="PTHR30055:SF148">
    <property type="entry name" value="TETR-FAMILY TRANSCRIPTIONAL REGULATOR"/>
    <property type="match status" value="1"/>
</dbReference>
<reference evidence="6 7" key="2">
    <citation type="submission" date="2020-06" db="EMBL/GenBank/DDBJ databases">
        <title>Antribacter stalactiti gen. nov., sp. nov., a new member of the family Nacardiaceae isolated from a cave.</title>
        <authorList>
            <person name="Kim I.S."/>
        </authorList>
    </citation>
    <scope>NUCLEOTIDE SEQUENCE [LARGE SCALE GENOMIC DNA]</scope>
    <source>
        <strain evidence="6 7">YC2-7</strain>
    </source>
</reference>
<dbReference type="InterPro" id="IPR011075">
    <property type="entry name" value="TetR_C"/>
</dbReference>
<evidence type="ECO:0000313" key="6">
    <source>
        <dbReference type="EMBL" id="NMN94577.1"/>
    </source>
</evidence>
<evidence type="ECO:0000256" key="3">
    <source>
        <dbReference type="ARBA" id="ARBA00023163"/>
    </source>
</evidence>
<accession>A0A848KF53</accession>